<dbReference type="Proteomes" id="UP001320706">
    <property type="component" value="Unassembled WGS sequence"/>
</dbReference>
<gene>
    <name evidence="1" type="primary">PUT1</name>
    <name evidence="1" type="ORF">M8818_006504</name>
</gene>
<sequence>MRMLESKSFLTSVERNPLLRLVLRETFYKQFCAGANKAEVQATMKKLHNIGYNGIILEYALEVLREAKDADEIEDVEVWRKGMLDSITVANPGDFIGLKWSGMGPHALERMKAHKPPTERMESAMREVCDLAAAKGVALLPSAEETNTAPAYHEWTMNLQRKYNKERSRPVLYNTYQLYLRGMPAELSKHLTSAKRDGHVLGVKLVRGAYLSSEPKHLLWPTAEATHAAYDSVAEAVLKRQYGGLVQPVHGDGSEGFPEVDLVLATHNAVSVRKAQALRTEQVQQGVERIPLSYAQLQGMADEVSCELIQASKASNSDKKIVEVPRVFKCTTWGTMTQCLNYLLRRAAENKDAASRTRESRVAMGKEMRRRLMALFGLA</sequence>
<reference evidence="1" key="1">
    <citation type="submission" date="2024-02" db="EMBL/GenBank/DDBJ databases">
        <title>Metagenome Assembled Genome of Zalaria obscura JY119.</title>
        <authorList>
            <person name="Vighnesh L."/>
            <person name="Jagadeeshwari U."/>
            <person name="Venkata Ramana C."/>
            <person name="Sasikala C."/>
        </authorList>
    </citation>
    <scope>NUCLEOTIDE SEQUENCE</scope>
    <source>
        <strain evidence="1">JY119</strain>
    </source>
</reference>
<proteinExistence type="predicted"/>
<accession>A0ACC3S6M9</accession>
<keyword evidence="2" id="KW-1185">Reference proteome</keyword>
<name>A0ACC3S6M9_9PEZI</name>
<evidence type="ECO:0000313" key="1">
    <source>
        <dbReference type="EMBL" id="KAK8198637.1"/>
    </source>
</evidence>
<evidence type="ECO:0000313" key="2">
    <source>
        <dbReference type="Proteomes" id="UP001320706"/>
    </source>
</evidence>
<protein>
    <submittedName>
        <fullName evidence="1">Proline dehydrogenase</fullName>
    </submittedName>
</protein>
<dbReference type="EMBL" id="JAMKPW020000040">
    <property type="protein sequence ID" value="KAK8198637.1"/>
    <property type="molecule type" value="Genomic_DNA"/>
</dbReference>
<organism evidence="1 2">
    <name type="scientific">Zalaria obscura</name>
    <dbReference type="NCBI Taxonomy" id="2024903"/>
    <lineage>
        <taxon>Eukaryota</taxon>
        <taxon>Fungi</taxon>
        <taxon>Dikarya</taxon>
        <taxon>Ascomycota</taxon>
        <taxon>Pezizomycotina</taxon>
        <taxon>Dothideomycetes</taxon>
        <taxon>Dothideomycetidae</taxon>
        <taxon>Dothideales</taxon>
        <taxon>Zalariaceae</taxon>
        <taxon>Zalaria</taxon>
    </lineage>
</organism>
<comment type="caution">
    <text evidence="1">The sequence shown here is derived from an EMBL/GenBank/DDBJ whole genome shotgun (WGS) entry which is preliminary data.</text>
</comment>